<name>A0A1I5MFB0_9BACT</name>
<evidence type="ECO:0000313" key="4">
    <source>
        <dbReference type="Proteomes" id="UP000199306"/>
    </source>
</evidence>
<reference evidence="3 4" key="1">
    <citation type="submission" date="2016-10" db="EMBL/GenBank/DDBJ databases">
        <authorList>
            <person name="de Groot N.N."/>
        </authorList>
    </citation>
    <scope>NUCLEOTIDE SEQUENCE [LARGE SCALE GENOMIC DNA]</scope>
    <source>
        <strain evidence="4">E92,LMG 26720,CCM 7988</strain>
    </source>
</reference>
<dbReference type="Gene3D" id="3.30.70.1060">
    <property type="entry name" value="Dimeric alpha+beta barrel"/>
    <property type="match status" value="1"/>
</dbReference>
<dbReference type="AlphaFoldDB" id="A0A1I5MFB0"/>
<accession>A0A1I5MFB0</accession>
<sequence length="98" mass="11197">MTKKHFCLKLIPARPTFAQDMTEAEREIMQKHVVYWKELMDQGLVIVFGPVSDPAGTYGLGIVEVENEELLKSMTENDPASSINHYEIYPMRAITPQK</sequence>
<evidence type="ECO:0000313" key="3">
    <source>
        <dbReference type="EMBL" id="SFP08220.1"/>
    </source>
</evidence>
<dbReference type="InterPro" id="IPR005545">
    <property type="entry name" value="YCII"/>
</dbReference>
<keyword evidence="4" id="KW-1185">Reference proteome</keyword>
<proteinExistence type="inferred from homology"/>
<comment type="similarity">
    <text evidence="1">Belongs to the YciI family.</text>
</comment>
<dbReference type="STRING" id="1079859.SAMN04515674_101278"/>
<feature type="domain" description="YCII-related" evidence="2">
    <location>
        <begin position="14"/>
        <end position="92"/>
    </location>
</feature>
<dbReference type="InterPro" id="IPR011008">
    <property type="entry name" value="Dimeric_a/b-barrel"/>
</dbReference>
<dbReference type="EMBL" id="FOXH01000001">
    <property type="protein sequence ID" value="SFP08220.1"/>
    <property type="molecule type" value="Genomic_DNA"/>
</dbReference>
<evidence type="ECO:0000259" key="2">
    <source>
        <dbReference type="Pfam" id="PF03795"/>
    </source>
</evidence>
<evidence type="ECO:0000256" key="1">
    <source>
        <dbReference type="ARBA" id="ARBA00007689"/>
    </source>
</evidence>
<dbReference type="RefSeq" id="WP_092010973.1">
    <property type="nucleotide sequence ID" value="NZ_FOXH01000001.1"/>
</dbReference>
<dbReference type="Proteomes" id="UP000199306">
    <property type="component" value="Unassembled WGS sequence"/>
</dbReference>
<protein>
    <submittedName>
        <fullName evidence="3">YCII-related domain-containing protein</fullName>
    </submittedName>
</protein>
<organism evidence="3 4">
    <name type="scientific">Pseudarcicella hirudinis</name>
    <dbReference type="NCBI Taxonomy" id="1079859"/>
    <lineage>
        <taxon>Bacteria</taxon>
        <taxon>Pseudomonadati</taxon>
        <taxon>Bacteroidota</taxon>
        <taxon>Cytophagia</taxon>
        <taxon>Cytophagales</taxon>
        <taxon>Flectobacillaceae</taxon>
        <taxon>Pseudarcicella</taxon>
    </lineage>
</organism>
<dbReference type="Pfam" id="PF03795">
    <property type="entry name" value="YCII"/>
    <property type="match status" value="1"/>
</dbReference>
<dbReference type="SUPFAM" id="SSF54909">
    <property type="entry name" value="Dimeric alpha+beta barrel"/>
    <property type="match status" value="1"/>
</dbReference>
<gene>
    <name evidence="3" type="ORF">SAMN04515674_101278</name>
</gene>
<dbReference type="OrthoDB" id="6928805at2"/>